<dbReference type="Proteomes" id="UP001291309">
    <property type="component" value="Unassembled WGS sequence"/>
</dbReference>
<dbReference type="InterPro" id="IPR041685">
    <property type="entry name" value="AAA_GajA/Old/RecF-like"/>
</dbReference>
<protein>
    <submittedName>
        <fullName evidence="3">AAA family ATPase</fullName>
    </submittedName>
</protein>
<proteinExistence type="predicted"/>
<dbReference type="InterPro" id="IPR027417">
    <property type="entry name" value="P-loop_NTPase"/>
</dbReference>
<evidence type="ECO:0000256" key="1">
    <source>
        <dbReference type="SAM" id="MobiDB-lite"/>
    </source>
</evidence>
<evidence type="ECO:0000259" key="2">
    <source>
        <dbReference type="SMART" id="SM00382"/>
    </source>
</evidence>
<keyword evidence="4" id="KW-1185">Reference proteome</keyword>
<gene>
    <name evidence="3" type="ORF">SYV04_21210</name>
</gene>
<evidence type="ECO:0000313" key="4">
    <source>
        <dbReference type="Proteomes" id="UP001291309"/>
    </source>
</evidence>
<evidence type="ECO:0000313" key="3">
    <source>
        <dbReference type="EMBL" id="MDY7228951.1"/>
    </source>
</evidence>
<organism evidence="3 4">
    <name type="scientific">Hyalangium rubrum</name>
    <dbReference type="NCBI Taxonomy" id="3103134"/>
    <lineage>
        <taxon>Bacteria</taxon>
        <taxon>Pseudomonadati</taxon>
        <taxon>Myxococcota</taxon>
        <taxon>Myxococcia</taxon>
        <taxon>Myxococcales</taxon>
        <taxon>Cystobacterineae</taxon>
        <taxon>Archangiaceae</taxon>
        <taxon>Hyalangium</taxon>
    </lineage>
</organism>
<feature type="compositionally biased region" description="Basic and acidic residues" evidence="1">
    <location>
        <begin position="278"/>
        <end position="288"/>
    </location>
</feature>
<reference evidence="3 4" key="1">
    <citation type="submission" date="2023-12" db="EMBL/GenBank/DDBJ databases">
        <title>the genome sequence of Hyalangium sp. s54d21.</title>
        <authorList>
            <person name="Zhang X."/>
        </authorList>
    </citation>
    <scope>NUCLEOTIDE SEQUENCE [LARGE SCALE GENOMIC DNA]</scope>
    <source>
        <strain evidence="4">s54d21</strain>
    </source>
</reference>
<comment type="caution">
    <text evidence="3">The sequence shown here is derived from an EMBL/GenBank/DDBJ whole genome shotgun (WGS) entry which is preliminary data.</text>
</comment>
<dbReference type="InterPro" id="IPR003959">
    <property type="entry name" value="ATPase_AAA_core"/>
</dbReference>
<feature type="region of interest" description="Disordered" evidence="1">
    <location>
        <begin position="262"/>
        <end position="288"/>
    </location>
</feature>
<dbReference type="InterPro" id="IPR003593">
    <property type="entry name" value="AAA+_ATPase"/>
</dbReference>
<dbReference type="PANTHER" id="PTHR32182:SF0">
    <property type="entry name" value="DNA REPLICATION AND REPAIR PROTEIN RECF"/>
    <property type="match status" value="1"/>
</dbReference>
<dbReference type="RefSeq" id="WP_321547678.1">
    <property type="nucleotide sequence ID" value="NZ_JAXIVS010000007.1"/>
</dbReference>
<dbReference type="EMBL" id="JAXIVS010000007">
    <property type="protein sequence ID" value="MDY7228951.1"/>
    <property type="molecule type" value="Genomic_DNA"/>
</dbReference>
<dbReference type="Gene3D" id="3.40.50.300">
    <property type="entry name" value="P-loop containing nucleotide triphosphate hydrolases"/>
    <property type="match status" value="1"/>
</dbReference>
<name>A0ABU5H643_9BACT</name>
<sequence>MIRSVRFENFRCLREVELSFTPLTVLVGPSGSGKTSVLEGMHYRLACETSDYWRMDASQQVLLQWTFTDGNQVRRVFPLAELDSLSVHGHAVQGISLEPSVLRTDSPLGRVTALSPTGDNLAAVFSSLAPAQREAVVTQLCRLVPSIGDVSVRQSGPRTQQLRFRDRWQSDIWFTPWQVADSVLLLMALLVLPHQLPLPDVLTLDEPERGLPSRVLGEVVGMLRRLSIGAPGVPPVQVILATHSFDLLEHIQPDEVRLLSRSPEDGAVRVGTSLQDSQDWRGRSSEPS</sequence>
<accession>A0ABU5H643</accession>
<dbReference type="Pfam" id="PF13175">
    <property type="entry name" value="AAA_15"/>
    <property type="match status" value="1"/>
</dbReference>
<dbReference type="SMART" id="SM00382">
    <property type="entry name" value="AAA"/>
    <property type="match status" value="1"/>
</dbReference>
<feature type="domain" description="AAA+ ATPase" evidence="2">
    <location>
        <begin position="20"/>
        <end position="272"/>
    </location>
</feature>
<dbReference type="Pfam" id="PF13304">
    <property type="entry name" value="AAA_21"/>
    <property type="match status" value="1"/>
</dbReference>
<dbReference type="SUPFAM" id="SSF52540">
    <property type="entry name" value="P-loop containing nucleoside triphosphate hydrolases"/>
    <property type="match status" value="1"/>
</dbReference>
<dbReference type="PANTHER" id="PTHR32182">
    <property type="entry name" value="DNA REPLICATION AND REPAIR PROTEIN RECF"/>
    <property type="match status" value="1"/>
</dbReference>